<proteinExistence type="predicted"/>
<dbReference type="OrthoDB" id="5422529at2"/>
<dbReference type="GO" id="GO:0030416">
    <property type="term" value="P:methylamine metabolic process"/>
    <property type="evidence" value="ECO:0007669"/>
    <property type="project" value="InterPro"/>
</dbReference>
<feature type="transmembrane region" description="Helical" evidence="5">
    <location>
        <begin position="48"/>
        <end position="69"/>
    </location>
</feature>
<organism evidence="7 8">
    <name type="scientific">Nocardioides cavernaquae</name>
    <dbReference type="NCBI Taxonomy" id="2321396"/>
    <lineage>
        <taxon>Bacteria</taxon>
        <taxon>Bacillati</taxon>
        <taxon>Actinomycetota</taxon>
        <taxon>Actinomycetes</taxon>
        <taxon>Propionibacteriales</taxon>
        <taxon>Nocardioidaceae</taxon>
        <taxon>Nocardioides</taxon>
    </lineage>
</organism>
<evidence type="ECO:0000313" key="8">
    <source>
        <dbReference type="Proteomes" id="UP000276542"/>
    </source>
</evidence>
<evidence type="ECO:0000256" key="4">
    <source>
        <dbReference type="ARBA" id="ARBA00023136"/>
    </source>
</evidence>
<gene>
    <name evidence="7" type="ORF">D4739_01950</name>
</gene>
<protein>
    <submittedName>
        <fullName evidence="7">DoxX family membrane protein</fullName>
    </submittedName>
</protein>
<comment type="caution">
    <text evidence="7">The sequence shown here is derived from an EMBL/GenBank/DDBJ whole genome shotgun (WGS) entry which is preliminary data.</text>
</comment>
<dbReference type="EMBL" id="QYRP01000002">
    <property type="protein sequence ID" value="RJS45126.1"/>
    <property type="molecule type" value="Genomic_DNA"/>
</dbReference>
<dbReference type="GO" id="GO:0016020">
    <property type="term" value="C:membrane"/>
    <property type="evidence" value="ECO:0007669"/>
    <property type="project" value="UniProtKB-SubCell"/>
</dbReference>
<dbReference type="AlphaFoldDB" id="A0A3A5H2V4"/>
<keyword evidence="8" id="KW-1185">Reference proteome</keyword>
<evidence type="ECO:0000256" key="1">
    <source>
        <dbReference type="ARBA" id="ARBA00004141"/>
    </source>
</evidence>
<evidence type="ECO:0000256" key="5">
    <source>
        <dbReference type="SAM" id="Phobius"/>
    </source>
</evidence>
<reference evidence="8" key="1">
    <citation type="submission" date="2018-09" db="EMBL/GenBank/DDBJ databases">
        <authorList>
            <person name="Zhu H."/>
        </authorList>
    </citation>
    <scope>NUCLEOTIDE SEQUENCE [LARGE SCALE GENOMIC DNA]</scope>
    <source>
        <strain evidence="8">K1W22B-1</strain>
    </source>
</reference>
<evidence type="ECO:0000313" key="7">
    <source>
        <dbReference type="EMBL" id="RJS45126.1"/>
    </source>
</evidence>
<dbReference type="UniPathway" id="UPA00895"/>
<comment type="subcellular location">
    <subcellularLocation>
        <location evidence="1">Membrane</location>
        <topology evidence="1">Multi-pass membrane protein</topology>
    </subcellularLocation>
</comment>
<dbReference type="Pfam" id="PF07291">
    <property type="entry name" value="MauE"/>
    <property type="match status" value="1"/>
</dbReference>
<dbReference type="Proteomes" id="UP000276542">
    <property type="component" value="Unassembled WGS sequence"/>
</dbReference>
<feature type="transmembrane region" description="Helical" evidence="5">
    <location>
        <begin position="76"/>
        <end position="95"/>
    </location>
</feature>
<keyword evidence="2 5" id="KW-0812">Transmembrane</keyword>
<sequence>MRAWLGLLARWVLGGVWLYAGGVKLADPWASVAAVRAYELLPGSTPVFVGHALPILEVALGACLVLGLLTRASAALSAGLLLVFVAGIVSVWVRGIEIDCGCFGGGGSVPDGSSAYPLEIARDLGLTALALFVLALRRTPLTLDRVLLPRTTEPEETPHA</sequence>
<evidence type="ECO:0000256" key="2">
    <source>
        <dbReference type="ARBA" id="ARBA00022692"/>
    </source>
</evidence>
<evidence type="ECO:0000259" key="6">
    <source>
        <dbReference type="Pfam" id="PF07291"/>
    </source>
</evidence>
<keyword evidence="3 5" id="KW-1133">Transmembrane helix</keyword>
<keyword evidence="4 5" id="KW-0472">Membrane</keyword>
<name>A0A3A5H2V4_9ACTN</name>
<accession>A0A3A5H2V4</accession>
<dbReference type="InterPro" id="IPR009908">
    <property type="entry name" value="Methylamine_util_MauE"/>
</dbReference>
<evidence type="ECO:0000256" key="3">
    <source>
        <dbReference type="ARBA" id="ARBA00022989"/>
    </source>
</evidence>
<dbReference type="RefSeq" id="WP_120059028.1">
    <property type="nucleotide sequence ID" value="NZ_QYRP01000002.1"/>
</dbReference>
<feature type="domain" description="Methylamine utilisation protein MauE" evidence="6">
    <location>
        <begin position="3"/>
        <end position="135"/>
    </location>
</feature>